<protein>
    <submittedName>
        <fullName evidence="2">Uncharacterized protein</fullName>
    </submittedName>
</protein>
<evidence type="ECO:0000313" key="2">
    <source>
        <dbReference type="EMBL" id="TBT82715.1"/>
    </source>
</evidence>
<dbReference type="AlphaFoldDB" id="A0A4Q9KBM4"/>
<gene>
    <name evidence="2" type="ORF">ET989_13550</name>
</gene>
<feature type="region of interest" description="Disordered" evidence="1">
    <location>
        <begin position="1"/>
        <end position="83"/>
    </location>
</feature>
<organism evidence="2 3">
    <name type="scientific">Propioniciclava sinopodophylli</name>
    <dbReference type="NCBI Taxonomy" id="1837344"/>
    <lineage>
        <taxon>Bacteria</taxon>
        <taxon>Bacillati</taxon>
        <taxon>Actinomycetota</taxon>
        <taxon>Actinomycetes</taxon>
        <taxon>Propionibacteriales</taxon>
        <taxon>Propionibacteriaceae</taxon>
        <taxon>Propioniciclava</taxon>
    </lineage>
</organism>
<keyword evidence="3" id="KW-1185">Reference proteome</keyword>
<dbReference type="Proteomes" id="UP000292373">
    <property type="component" value="Unassembled WGS sequence"/>
</dbReference>
<feature type="compositionally biased region" description="Acidic residues" evidence="1">
    <location>
        <begin position="40"/>
        <end position="83"/>
    </location>
</feature>
<evidence type="ECO:0000256" key="1">
    <source>
        <dbReference type="SAM" id="MobiDB-lite"/>
    </source>
</evidence>
<comment type="caution">
    <text evidence="2">The sequence shown here is derived from an EMBL/GenBank/DDBJ whole genome shotgun (WGS) entry which is preliminary data.</text>
</comment>
<evidence type="ECO:0000313" key="3">
    <source>
        <dbReference type="Proteomes" id="UP000292373"/>
    </source>
</evidence>
<dbReference type="EMBL" id="SDMQ01000018">
    <property type="protein sequence ID" value="TBT82715.1"/>
    <property type="molecule type" value="Genomic_DNA"/>
</dbReference>
<dbReference type="RefSeq" id="WP_131169877.1">
    <property type="nucleotide sequence ID" value="NZ_CANLBI010000020.1"/>
</dbReference>
<name>A0A4Q9KBM4_9ACTN</name>
<reference evidence="2 3" key="1">
    <citation type="submission" date="2019-01" db="EMBL/GenBank/DDBJ databases">
        <title>Lactibacter flavus gen. nov., sp. nov., a novel bacterium of the family Propionibacteriaceae isolated from raw milk and dairy products.</title>
        <authorList>
            <person name="Huptas C."/>
            <person name="Wenning M."/>
            <person name="Breitenwieser F."/>
            <person name="Doll E."/>
            <person name="Von Neubeck M."/>
            <person name="Busse H.-J."/>
            <person name="Scherer S."/>
        </authorList>
    </citation>
    <scope>NUCLEOTIDE SEQUENCE [LARGE SCALE GENOMIC DNA]</scope>
    <source>
        <strain evidence="2 3">KCTC 33808</strain>
    </source>
</reference>
<feature type="compositionally biased region" description="Acidic residues" evidence="1">
    <location>
        <begin position="10"/>
        <end position="19"/>
    </location>
</feature>
<accession>A0A4Q9KBM4</accession>
<sequence length="83" mass="7972">MTNDARDEEITLTDDEMSTDDPSALAGAAPGDPDKVGDADGIDGGDADGTDGGDADGTDGDSTDGDSTDGTDGDSGDADGTDA</sequence>
<proteinExistence type="predicted"/>